<accession>A0AC60QUK1</accession>
<proteinExistence type="predicted"/>
<dbReference type="Proteomes" id="UP000805193">
    <property type="component" value="Unassembled WGS sequence"/>
</dbReference>
<reference evidence="1 2" key="1">
    <citation type="journal article" date="2020" name="Cell">
        <title>Large-Scale Comparative Analyses of Tick Genomes Elucidate Their Genetic Diversity and Vector Capacities.</title>
        <authorList>
            <consortium name="Tick Genome and Microbiome Consortium (TIGMIC)"/>
            <person name="Jia N."/>
            <person name="Wang J."/>
            <person name="Shi W."/>
            <person name="Du L."/>
            <person name="Sun Y."/>
            <person name="Zhan W."/>
            <person name="Jiang J.F."/>
            <person name="Wang Q."/>
            <person name="Zhang B."/>
            <person name="Ji P."/>
            <person name="Bell-Sakyi L."/>
            <person name="Cui X.M."/>
            <person name="Yuan T.T."/>
            <person name="Jiang B.G."/>
            <person name="Yang W.F."/>
            <person name="Lam T.T."/>
            <person name="Chang Q.C."/>
            <person name="Ding S.J."/>
            <person name="Wang X.J."/>
            <person name="Zhu J.G."/>
            <person name="Ruan X.D."/>
            <person name="Zhao L."/>
            <person name="Wei J.T."/>
            <person name="Ye R.Z."/>
            <person name="Que T.C."/>
            <person name="Du C.H."/>
            <person name="Zhou Y.H."/>
            <person name="Cheng J.X."/>
            <person name="Dai P.F."/>
            <person name="Guo W.B."/>
            <person name="Han X.H."/>
            <person name="Huang E.J."/>
            <person name="Li L.F."/>
            <person name="Wei W."/>
            <person name="Gao Y.C."/>
            <person name="Liu J.Z."/>
            <person name="Shao H.Z."/>
            <person name="Wang X."/>
            <person name="Wang C.C."/>
            <person name="Yang T.C."/>
            <person name="Huo Q.B."/>
            <person name="Li W."/>
            <person name="Chen H.Y."/>
            <person name="Chen S.E."/>
            <person name="Zhou L.G."/>
            <person name="Ni X.B."/>
            <person name="Tian J.H."/>
            <person name="Sheng Y."/>
            <person name="Liu T."/>
            <person name="Pan Y.S."/>
            <person name="Xia L.Y."/>
            <person name="Li J."/>
            <person name="Zhao F."/>
            <person name="Cao W.C."/>
        </authorList>
    </citation>
    <scope>NUCLEOTIDE SEQUENCE [LARGE SCALE GENOMIC DNA]</scope>
    <source>
        <strain evidence="1">Iper-2018</strain>
    </source>
</reference>
<protein>
    <submittedName>
        <fullName evidence="1">Uncharacterized protein</fullName>
    </submittedName>
</protein>
<comment type="caution">
    <text evidence="1">The sequence shown here is derived from an EMBL/GenBank/DDBJ whole genome shotgun (WGS) entry which is preliminary data.</text>
</comment>
<feature type="non-terminal residue" evidence="1">
    <location>
        <position position="1"/>
    </location>
</feature>
<dbReference type="EMBL" id="JABSTQ010004460">
    <property type="protein sequence ID" value="KAG0442104.1"/>
    <property type="molecule type" value="Genomic_DNA"/>
</dbReference>
<feature type="non-terminal residue" evidence="1">
    <location>
        <position position="150"/>
    </location>
</feature>
<evidence type="ECO:0000313" key="1">
    <source>
        <dbReference type="EMBL" id="KAG0442104.1"/>
    </source>
</evidence>
<keyword evidence="2" id="KW-1185">Reference proteome</keyword>
<sequence>WSTVNPKQVKDSVSLTDASGKGLSIAETCELFCTLFSEVLTDEVFPLPSYCPEYFITTQRDHIIVTNDVISKLISNLPSNSAPGPDLITTKLLKITSDISSALVSRIFQKSLGSGVVPADWKSAMIVPIFKDGAKDVPTNFRPISLTSVV</sequence>
<organism evidence="1 2">
    <name type="scientific">Ixodes persulcatus</name>
    <name type="common">Taiga tick</name>
    <dbReference type="NCBI Taxonomy" id="34615"/>
    <lineage>
        <taxon>Eukaryota</taxon>
        <taxon>Metazoa</taxon>
        <taxon>Ecdysozoa</taxon>
        <taxon>Arthropoda</taxon>
        <taxon>Chelicerata</taxon>
        <taxon>Arachnida</taxon>
        <taxon>Acari</taxon>
        <taxon>Parasitiformes</taxon>
        <taxon>Ixodida</taxon>
        <taxon>Ixodoidea</taxon>
        <taxon>Ixodidae</taxon>
        <taxon>Ixodinae</taxon>
        <taxon>Ixodes</taxon>
    </lineage>
</organism>
<evidence type="ECO:0000313" key="2">
    <source>
        <dbReference type="Proteomes" id="UP000805193"/>
    </source>
</evidence>
<gene>
    <name evidence="1" type="ORF">HPB47_015781</name>
</gene>
<name>A0AC60QUK1_IXOPE</name>